<keyword evidence="4 10" id="KW-0689">Ribosomal protein</keyword>
<keyword evidence="3" id="KW-0809">Transit peptide</keyword>
<evidence type="ECO:0000256" key="4">
    <source>
        <dbReference type="ARBA" id="ARBA00022980"/>
    </source>
</evidence>
<proteinExistence type="inferred from homology"/>
<evidence type="ECO:0000256" key="7">
    <source>
        <dbReference type="ARBA" id="ARBA00035133"/>
    </source>
</evidence>
<gene>
    <name evidence="10" type="primary">MRPS31</name>
</gene>
<dbReference type="AlphaFoldDB" id="A0A9F2NGK8"/>
<dbReference type="OrthoDB" id="5989925at2759"/>
<sequence>MWRRSGRVPGGICALVRSGAPGEDVVVLYSKAHKLFSTTPVFCTKEDDPLSCTNTNISSNQEQKTQVKTKINLLQLIRGMKIELSTKKKFEQQKASKMMGNARSRLLEDEEKSNKHIPELEAAASAVASSLPFDKQKTTSELLHLVKKHKEEMNVHRSGTADLSKIMASMKIRKKPVKRDAFRAFSEIECDEDEEGNMAHINEFSRIKSNLFSGERLQIFTPKPEGAHETDVVAIPTLWDVEFAKTIASNFQHLPQNGFEEMIQWTKEGKLWEFPINNEVGLEDDAEFYEHIFLDKHLADFPKEGPIRHFMELVACGLSKNPYLSVKEKIEHIQWFRDYFKEKEALLKEIEAHEKEALIEIENILK</sequence>
<dbReference type="RefSeq" id="XP_007421263.1">
    <property type="nucleotide sequence ID" value="XM_007421201.3"/>
</dbReference>
<dbReference type="GO" id="GO:0005763">
    <property type="term" value="C:mitochondrial small ribosomal subunit"/>
    <property type="evidence" value="ECO:0007669"/>
    <property type="project" value="InterPro"/>
</dbReference>
<dbReference type="GO" id="GO:0003735">
    <property type="term" value="F:structural constituent of ribosome"/>
    <property type="evidence" value="ECO:0007669"/>
    <property type="project" value="InterPro"/>
</dbReference>
<accession>A0A9F2NGK8</accession>
<dbReference type="CTD" id="10240"/>
<dbReference type="Proteomes" id="UP000695026">
    <property type="component" value="Unplaced"/>
</dbReference>
<dbReference type="OMA" id="QFDEGSN"/>
<comment type="subcellular location">
    <subcellularLocation>
        <location evidence="1">Mitochondrion</location>
    </subcellularLocation>
</comment>
<evidence type="ECO:0000256" key="6">
    <source>
        <dbReference type="ARBA" id="ARBA00023274"/>
    </source>
</evidence>
<dbReference type="GeneID" id="103059049"/>
<evidence type="ECO:0000256" key="2">
    <source>
        <dbReference type="ARBA" id="ARBA00011057"/>
    </source>
</evidence>
<evidence type="ECO:0000256" key="3">
    <source>
        <dbReference type="ARBA" id="ARBA00022946"/>
    </source>
</evidence>
<evidence type="ECO:0000256" key="1">
    <source>
        <dbReference type="ARBA" id="ARBA00004173"/>
    </source>
</evidence>
<reference evidence="10" key="1">
    <citation type="submission" date="2025-08" db="UniProtKB">
        <authorList>
            <consortium name="RefSeq"/>
        </authorList>
    </citation>
    <scope>IDENTIFICATION</scope>
    <source>
        <tissue evidence="10">Liver</tissue>
    </source>
</reference>
<comment type="similarity">
    <text evidence="2">Belongs to the mitochondrion-specific ribosomal protein mS31 family.</text>
</comment>
<keyword evidence="5" id="KW-0496">Mitochondrion</keyword>
<evidence type="ECO:0000313" key="9">
    <source>
        <dbReference type="Proteomes" id="UP000695026"/>
    </source>
</evidence>
<dbReference type="Pfam" id="PF15433">
    <property type="entry name" value="MRP-S31"/>
    <property type="match status" value="1"/>
</dbReference>
<evidence type="ECO:0000256" key="5">
    <source>
        <dbReference type="ARBA" id="ARBA00023128"/>
    </source>
</evidence>
<dbReference type="PANTHER" id="PTHR13231">
    <property type="entry name" value="MITOCHONDRIAL RIBOSOMAL PROTEIN S31"/>
    <property type="match status" value="1"/>
</dbReference>
<protein>
    <recommendedName>
        <fullName evidence="7">Small ribosomal subunit protein mS31</fullName>
    </recommendedName>
    <alternativeName>
        <fullName evidence="8">28S ribosomal protein S31, mitochondrial</fullName>
    </alternativeName>
</protein>
<evidence type="ECO:0000313" key="10">
    <source>
        <dbReference type="RefSeq" id="XP_007421263.1"/>
    </source>
</evidence>
<dbReference type="InterPro" id="IPR026299">
    <property type="entry name" value="MRP-S31"/>
</dbReference>
<evidence type="ECO:0000256" key="8">
    <source>
        <dbReference type="ARBA" id="ARBA00035363"/>
    </source>
</evidence>
<dbReference type="PANTHER" id="PTHR13231:SF3">
    <property type="entry name" value="SMALL RIBOSOMAL SUBUNIT PROTEIN MS31"/>
    <property type="match status" value="1"/>
</dbReference>
<name>A0A9F2NGK8_PYTBI</name>
<dbReference type="KEGG" id="pbi:103059049"/>
<keyword evidence="6" id="KW-0687">Ribonucleoprotein</keyword>
<keyword evidence="9" id="KW-1185">Reference proteome</keyword>
<organism evidence="9 10">
    <name type="scientific">Python bivittatus</name>
    <name type="common">Burmese python</name>
    <name type="synonym">Python molurus bivittatus</name>
    <dbReference type="NCBI Taxonomy" id="176946"/>
    <lineage>
        <taxon>Eukaryota</taxon>
        <taxon>Metazoa</taxon>
        <taxon>Chordata</taxon>
        <taxon>Craniata</taxon>
        <taxon>Vertebrata</taxon>
        <taxon>Euteleostomi</taxon>
        <taxon>Lepidosauria</taxon>
        <taxon>Squamata</taxon>
        <taxon>Bifurcata</taxon>
        <taxon>Unidentata</taxon>
        <taxon>Episquamata</taxon>
        <taxon>Toxicofera</taxon>
        <taxon>Serpentes</taxon>
        <taxon>Henophidia</taxon>
        <taxon>Pythonidae</taxon>
        <taxon>Python</taxon>
    </lineage>
</organism>